<dbReference type="Proteomes" id="UP001296104">
    <property type="component" value="Unassembled WGS sequence"/>
</dbReference>
<organism evidence="2 3">
    <name type="scientific">Lecanosticta acicola</name>
    <dbReference type="NCBI Taxonomy" id="111012"/>
    <lineage>
        <taxon>Eukaryota</taxon>
        <taxon>Fungi</taxon>
        <taxon>Dikarya</taxon>
        <taxon>Ascomycota</taxon>
        <taxon>Pezizomycotina</taxon>
        <taxon>Dothideomycetes</taxon>
        <taxon>Dothideomycetidae</taxon>
        <taxon>Mycosphaerellales</taxon>
        <taxon>Mycosphaerellaceae</taxon>
        <taxon>Lecanosticta</taxon>
    </lineage>
</organism>
<name>A0AAI9EA58_9PEZI</name>
<gene>
    <name evidence="2" type="ORF">LECACI_7A003773</name>
</gene>
<evidence type="ECO:0000256" key="1">
    <source>
        <dbReference type="SAM" id="MobiDB-lite"/>
    </source>
</evidence>
<comment type="caution">
    <text evidence="2">The sequence shown here is derived from an EMBL/GenBank/DDBJ whole genome shotgun (WGS) entry which is preliminary data.</text>
</comment>
<protein>
    <submittedName>
        <fullName evidence="2">Uncharacterized protein</fullName>
    </submittedName>
</protein>
<feature type="compositionally biased region" description="Basic residues" evidence="1">
    <location>
        <begin position="61"/>
        <end position="76"/>
    </location>
</feature>
<dbReference type="AlphaFoldDB" id="A0AAI9EA58"/>
<keyword evidence="3" id="KW-1185">Reference proteome</keyword>
<evidence type="ECO:0000313" key="3">
    <source>
        <dbReference type="Proteomes" id="UP001296104"/>
    </source>
</evidence>
<dbReference type="EMBL" id="CAVMBE010000019">
    <property type="protein sequence ID" value="CAK3981191.1"/>
    <property type="molecule type" value="Genomic_DNA"/>
</dbReference>
<sequence length="191" mass="21211">MLVFRKPSPAAQIASASMPGPVDDDSGDEHEPSPGLSRQTKKPKGDKRARNEDSPSEAPKKNGKTSNKKKPSKKSTKASEREISLDEDDPKVDEAHRKFAAHASPYLQSNDPTLRNIQRIAKHLTSVELLRKVKPWITGKSEVTQEQKLLHFDIAGKSLRQKGREREGAGMLFKFSRWGPNAEDKGAHKSP</sequence>
<evidence type="ECO:0000313" key="2">
    <source>
        <dbReference type="EMBL" id="CAK3981191.1"/>
    </source>
</evidence>
<feature type="region of interest" description="Disordered" evidence="1">
    <location>
        <begin position="1"/>
        <end position="93"/>
    </location>
</feature>
<proteinExistence type="predicted"/>
<reference evidence="2" key="1">
    <citation type="submission" date="2023-11" db="EMBL/GenBank/DDBJ databases">
        <authorList>
            <person name="Alioto T."/>
            <person name="Alioto T."/>
            <person name="Gomez Garrido J."/>
        </authorList>
    </citation>
    <scope>NUCLEOTIDE SEQUENCE</scope>
</reference>
<accession>A0AAI9EA58</accession>